<dbReference type="InterPro" id="IPR012310">
    <property type="entry name" value="DNA_ligase_ATP-dep_cent"/>
</dbReference>
<proteinExistence type="predicted"/>
<dbReference type="GO" id="GO:0006310">
    <property type="term" value="P:DNA recombination"/>
    <property type="evidence" value="ECO:0007669"/>
    <property type="project" value="InterPro"/>
</dbReference>
<comment type="subcellular location">
    <subcellularLocation>
        <location evidence="1">Virion</location>
    </subcellularLocation>
</comment>
<dbReference type="GO" id="GO:0044423">
    <property type="term" value="C:virion component"/>
    <property type="evidence" value="ECO:0007669"/>
    <property type="project" value="UniProtKB-KW"/>
</dbReference>
<evidence type="ECO:0000256" key="2">
    <source>
        <dbReference type="ARBA" id="ARBA00022598"/>
    </source>
</evidence>
<evidence type="ECO:0000256" key="5">
    <source>
        <dbReference type="ARBA" id="ARBA00022844"/>
    </source>
</evidence>
<organism evidence="10">
    <name type="scientific">viral metagenome</name>
    <dbReference type="NCBI Taxonomy" id="1070528"/>
    <lineage>
        <taxon>unclassified sequences</taxon>
        <taxon>metagenomes</taxon>
        <taxon>organismal metagenomes</taxon>
    </lineage>
</organism>
<comment type="function">
    <text evidence="8">Very low-fidelity DNA ligase that seals nicks in double-stranded DNA during DNA repair. Together with the viral repair DNA polymerase X, fills the single nucleotide gaps generated by the AP endonuclease. It is not essential for viral replication and recombination. Displays a very low adenylation activity towards DNA with 3'-dideoxy- or 3'-amino-terminated nicks compared to regular nick DNA.</text>
</comment>
<evidence type="ECO:0000256" key="7">
    <source>
        <dbReference type="ARBA" id="ARBA00032896"/>
    </source>
</evidence>
<evidence type="ECO:0000256" key="1">
    <source>
        <dbReference type="ARBA" id="ARBA00004328"/>
    </source>
</evidence>
<reference evidence="10" key="1">
    <citation type="journal article" date="2020" name="Nature">
        <title>Giant virus diversity and host interactions through global metagenomics.</title>
        <authorList>
            <person name="Schulz F."/>
            <person name="Roux S."/>
            <person name="Paez-Espino D."/>
            <person name="Jungbluth S."/>
            <person name="Walsh D.A."/>
            <person name="Denef V.J."/>
            <person name="McMahon K.D."/>
            <person name="Konstantinidis K.T."/>
            <person name="Eloe-Fadrosh E.A."/>
            <person name="Kyrpides N.C."/>
            <person name="Woyke T."/>
        </authorList>
    </citation>
    <scope>NUCLEOTIDE SEQUENCE</scope>
    <source>
        <strain evidence="10">GVMAG-M-3300010160-26</strain>
    </source>
</reference>
<feature type="domain" description="ATP-dependent DNA ligase family profile" evidence="9">
    <location>
        <begin position="244"/>
        <end position="373"/>
    </location>
</feature>
<dbReference type="InterPro" id="IPR012340">
    <property type="entry name" value="NA-bd_OB-fold"/>
</dbReference>
<evidence type="ECO:0000256" key="4">
    <source>
        <dbReference type="ARBA" id="ARBA00022763"/>
    </source>
</evidence>
<keyword evidence="3" id="KW-0235">DNA replication</keyword>
<dbReference type="GO" id="GO:0005524">
    <property type="term" value="F:ATP binding"/>
    <property type="evidence" value="ECO:0007669"/>
    <property type="project" value="InterPro"/>
</dbReference>
<dbReference type="PANTHER" id="PTHR47810:SF5">
    <property type="entry name" value="LIGASE, PUTATIVE-RELATED"/>
    <property type="match status" value="1"/>
</dbReference>
<keyword evidence="4" id="KW-0227">DNA damage</keyword>
<dbReference type="SUPFAM" id="SSF56091">
    <property type="entry name" value="DNA ligase/mRNA capping enzyme, catalytic domain"/>
    <property type="match status" value="1"/>
</dbReference>
<protein>
    <recommendedName>
        <fullName evidence="7">Polydeoxyribonucleotide synthase [ATP]</fullName>
    </recommendedName>
</protein>
<dbReference type="InterPro" id="IPR050326">
    <property type="entry name" value="NAD_dep_DNA_ligaseB"/>
</dbReference>
<keyword evidence="6" id="KW-0234">DNA repair</keyword>
<evidence type="ECO:0000256" key="6">
    <source>
        <dbReference type="ARBA" id="ARBA00023204"/>
    </source>
</evidence>
<name>A0A6C0BC14_9ZZZZ</name>
<dbReference type="PANTHER" id="PTHR47810">
    <property type="entry name" value="DNA LIGASE"/>
    <property type="match status" value="1"/>
</dbReference>
<keyword evidence="5" id="KW-0946">Virion</keyword>
<dbReference type="PROSITE" id="PS50160">
    <property type="entry name" value="DNA_LIGASE_A3"/>
    <property type="match status" value="1"/>
</dbReference>
<dbReference type="EMBL" id="MN739114">
    <property type="protein sequence ID" value="QHS89590.1"/>
    <property type="molecule type" value="Genomic_DNA"/>
</dbReference>
<evidence type="ECO:0000256" key="3">
    <source>
        <dbReference type="ARBA" id="ARBA00022705"/>
    </source>
</evidence>
<dbReference type="AlphaFoldDB" id="A0A6C0BC14"/>
<keyword evidence="2" id="KW-0436">Ligase</keyword>
<dbReference type="Gene3D" id="3.30.1490.70">
    <property type="match status" value="1"/>
</dbReference>
<dbReference type="Pfam" id="PF01068">
    <property type="entry name" value="DNA_ligase_A_M"/>
    <property type="match status" value="1"/>
</dbReference>
<evidence type="ECO:0000256" key="8">
    <source>
        <dbReference type="ARBA" id="ARBA00046002"/>
    </source>
</evidence>
<accession>A0A6C0BC14</accession>
<sequence>MSDDFRSAENFAGNIDDKNNLYVFTKLRSIDSMKRVRNWSQFIILLPADTNLEYLSQIDWEIPEHRLKINPEYFSDMKIPNVIAVVYNEQGIDTGKLTRNAGTIITSGSTGLENKKNSRNVFIQALIKGRSHYNKKVNAGYSESNTKTEDDLFYGMAASNFDDNVSRVTYPCYSQPKLDGNRCLITLRDNKVIKYSRRKKLWPGIDDLDSCLMPLLLAIPNVTLDGELYVHGTKLQDITGVARNETKKFDLDYYIFDAFIPSANGETASEATFTKRISFLKKLNSVNKSPRIKFVETLKIKNFADMEKVYKYYLRNKYEGQMIRIADSIYQTSKFREVRSRDLLKRKLLFTDEFTFIGVEQSTTGRASGTFIGLFETKNKETFRATAKNYTMDESRELYEMINNNLQKYIGMDSTIEFQELSNTGVPLRAKFVAFRKDGE</sequence>
<dbReference type="GO" id="GO:0006260">
    <property type="term" value="P:DNA replication"/>
    <property type="evidence" value="ECO:0007669"/>
    <property type="project" value="UniProtKB-KW"/>
</dbReference>
<evidence type="ECO:0000313" key="10">
    <source>
        <dbReference type="EMBL" id="QHS89590.1"/>
    </source>
</evidence>
<dbReference type="Gene3D" id="3.30.470.30">
    <property type="entry name" value="DNA ligase/mRNA capping enzyme"/>
    <property type="match status" value="1"/>
</dbReference>
<evidence type="ECO:0000259" key="9">
    <source>
        <dbReference type="PROSITE" id="PS50160"/>
    </source>
</evidence>
<dbReference type="GO" id="GO:0006281">
    <property type="term" value="P:DNA repair"/>
    <property type="evidence" value="ECO:0007669"/>
    <property type="project" value="UniProtKB-KW"/>
</dbReference>
<dbReference type="GO" id="GO:0003910">
    <property type="term" value="F:DNA ligase (ATP) activity"/>
    <property type="evidence" value="ECO:0007669"/>
    <property type="project" value="InterPro"/>
</dbReference>
<dbReference type="SUPFAM" id="SSF50249">
    <property type="entry name" value="Nucleic acid-binding proteins"/>
    <property type="match status" value="1"/>
</dbReference>